<feature type="compositionally biased region" description="Low complexity" evidence="1">
    <location>
        <begin position="131"/>
        <end position="150"/>
    </location>
</feature>
<keyword evidence="2" id="KW-0732">Signal</keyword>
<dbReference type="InterPro" id="IPR008160">
    <property type="entry name" value="Collagen"/>
</dbReference>
<name>A0A1H2FNL4_9GAMM</name>
<evidence type="ECO:0000313" key="5">
    <source>
        <dbReference type="Proteomes" id="UP000243924"/>
    </source>
</evidence>
<feature type="domain" description="Phage tail collar" evidence="3">
    <location>
        <begin position="183"/>
        <end position="223"/>
    </location>
</feature>
<dbReference type="AlphaFoldDB" id="A0A1H2FNL4"/>
<reference evidence="5" key="1">
    <citation type="submission" date="2016-10" db="EMBL/GenBank/DDBJ databases">
        <authorList>
            <person name="Varghese N."/>
            <person name="Submissions S."/>
        </authorList>
    </citation>
    <scope>NUCLEOTIDE SEQUENCE [LARGE SCALE GENOMIC DNA]</scope>
    <source>
        <strain evidence="5">CECT 8338</strain>
    </source>
</reference>
<accession>A0A1H2FNL4</accession>
<dbReference type="Pfam" id="PF01391">
    <property type="entry name" value="Collagen"/>
    <property type="match status" value="1"/>
</dbReference>
<keyword evidence="5" id="KW-1185">Reference proteome</keyword>
<evidence type="ECO:0000259" key="3">
    <source>
        <dbReference type="Pfam" id="PF07484"/>
    </source>
</evidence>
<dbReference type="Pfam" id="PF07484">
    <property type="entry name" value="Collar"/>
    <property type="match status" value="1"/>
</dbReference>
<dbReference type="OrthoDB" id="9810174at2"/>
<dbReference type="InterPro" id="IPR011083">
    <property type="entry name" value="Phage_tail_collar_dom"/>
</dbReference>
<evidence type="ECO:0000256" key="2">
    <source>
        <dbReference type="SAM" id="SignalP"/>
    </source>
</evidence>
<evidence type="ECO:0000313" key="4">
    <source>
        <dbReference type="EMBL" id="SDU08930.1"/>
    </source>
</evidence>
<dbReference type="SUPFAM" id="SSF88874">
    <property type="entry name" value="Receptor-binding domain of short tail fibre protein gp12"/>
    <property type="match status" value="1"/>
</dbReference>
<feature type="chain" id="PRO_5009274136" evidence="2">
    <location>
        <begin position="26"/>
        <end position="241"/>
    </location>
</feature>
<evidence type="ECO:0000256" key="1">
    <source>
        <dbReference type="SAM" id="MobiDB-lite"/>
    </source>
</evidence>
<dbReference type="Proteomes" id="UP000243924">
    <property type="component" value="Chromosome I"/>
</dbReference>
<organism evidence="4 5">
    <name type="scientific">Halopseudomonas salegens</name>
    <dbReference type="NCBI Taxonomy" id="1434072"/>
    <lineage>
        <taxon>Bacteria</taxon>
        <taxon>Pseudomonadati</taxon>
        <taxon>Pseudomonadota</taxon>
        <taxon>Gammaproteobacteria</taxon>
        <taxon>Pseudomonadales</taxon>
        <taxon>Pseudomonadaceae</taxon>
        <taxon>Halopseudomonas</taxon>
    </lineage>
</organism>
<dbReference type="InterPro" id="IPR037053">
    <property type="entry name" value="Phage_tail_collar_dom_sf"/>
</dbReference>
<feature type="compositionally biased region" description="Low complexity" evidence="1">
    <location>
        <begin position="110"/>
        <end position="124"/>
    </location>
</feature>
<proteinExistence type="predicted"/>
<keyword evidence="4" id="KW-0176">Collagen</keyword>
<dbReference type="Gene3D" id="3.90.1340.10">
    <property type="entry name" value="Phage tail collar domain"/>
    <property type="match status" value="1"/>
</dbReference>
<dbReference type="EMBL" id="LT629787">
    <property type="protein sequence ID" value="SDU08930.1"/>
    <property type="molecule type" value="Genomic_DNA"/>
</dbReference>
<sequence>MLKRILTSPLAVLVACGLYLPTTLAADITATLPAAGGFVIKGSDGDERMRVDDDGAVILPTIPTSAAGDTVLCYDASGILGPCAAGVAVGPEGPQGPEGQVGPQGPEGPTGPQGLTGPPGIQGPVGQTGNTGATGPQGIQGPQGVPGTLGVFGTNTGNAAAGNTNDCIMGTLILTAANVGPGLPANGQLLPISSNTALFALLGTKFGGNGSTTFALPDLRDAAPDGTTYMICDVGIFPSYR</sequence>
<gene>
    <name evidence="4" type="ORF">SAMN05216210_1691</name>
</gene>
<feature type="region of interest" description="Disordered" evidence="1">
    <location>
        <begin position="90"/>
        <end position="150"/>
    </location>
</feature>
<feature type="compositionally biased region" description="Low complexity" evidence="1">
    <location>
        <begin position="90"/>
        <end position="104"/>
    </location>
</feature>
<dbReference type="RefSeq" id="WP_092385943.1">
    <property type="nucleotide sequence ID" value="NZ_LT629787.1"/>
</dbReference>
<protein>
    <submittedName>
        <fullName evidence="4">Collagen triple helix repeat-containing protein</fullName>
    </submittedName>
</protein>
<dbReference type="PROSITE" id="PS51257">
    <property type="entry name" value="PROKAR_LIPOPROTEIN"/>
    <property type="match status" value="1"/>
</dbReference>
<feature type="signal peptide" evidence="2">
    <location>
        <begin position="1"/>
        <end position="25"/>
    </location>
</feature>
<dbReference type="STRING" id="1434072.SAMN05216210_1691"/>